<feature type="signal peptide" evidence="4">
    <location>
        <begin position="1"/>
        <end position="26"/>
    </location>
</feature>
<dbReference type="PANTHER" id="PTHR35089">
    <property type="entry name" value="CHAPERONE PROTEIN SKP"/>
    <property type="match status" value="1"/>
</dbReference>
<accession>A0A2W5N2C0</accession>
<organism evidence="5 6">
    <name type="scientific">Micavibrio aeruginosavorus</name>
    <dbReference type="NCBI Taxonomy" id="349221"/>
    <lineage>
        <taxon>Bacteria</taxon>
        <taxon>Pseudomonadati</taxon>
        <taxon>Bdellovibrionota</taxon>
        <taxon>Bdellovibrionia</taxon>
        <taxon>Bdellovibrionales</taxon>
        <taxon>Pseudobdellovibrionaceae</taxon>
        <taxon>Micavibrio</taxon>
    </lineage>
</organism>
<dbReference type="Gene3D" id="3.30.910.20">
    <property type="entry name" value="Skp domain"/>
    <property type="match status" value="1"/>
</dbReference>
<proteinExistence type="inferred from homology"/>
<dbReference type="GO" id="GO:0051082">
    <property type="term" value="F:unfolded protein binding"/>
    <property type="evidence" value="ECO:0007669"/>
    <property type="project" value="InterPro"/>
</dbReference>
<dbReference type="GO" id="GO:0050821">
    <property type="term" value="P:protein stabilization"/>
    <property type="evidence" value="ECO:0007669"/>
    <property type="project" value="TreeGrafter"/>
</dbReference>
<dbReference type="SMART" id="SM00935">
    <property type="entry name" value="OmpH"/>
    <property type="match status" value="1"/>
</dbReference>
<sequence>MIHRAFLTAVAALFALTLFAPAPAKAADAPTIGIVDVEYILAQSKAAQSLQKQIQAKKEAFQKEFSAKEKELKTTENSLLAEQGKVTAEEFAKKRKAYEEKIIETQKLFKKRRGALDDGLANAMKELRKNIVEATTAVASEKKYDIVVTRESVLIAEKNLDITPEVLKALDAKITDIKLTVQ</sequence>
<comment type="caution">
    <text evidence="5">The sequence shown here is derived from an EMBL/GenBank/DDBJ whole genome shotgun (WGS) entry which is preliminary data.</text>
</comment>
<comment type="similarity">
    <text evidence="1">Belongs to the Skp family.</text>
</comment>
<dbReference type="Pfam" id="PF03938">
    <property type="entry name" value="OmpH"/>
    <property type="match status" value="1"/>
</dbReference>
<keyword evidence="2 4" id="KW-0732">Signal</keyword>
<evidence type="ECO:0000256" key="4">
    <source>
        <dbReference type="SAM" id="SignalP"/>
    </source>
</evidence>
<evidence type="ECO:0000313" key="5">
    <source>
        <dbReference type="EMBL" id="PZQ44965.1"/>
    </source>
</evidence>
<reference evidence="5 6" key="1">
    <citation type="submission" date="2017-08" db="EMBL/GenBank/DDBJ databases">
        <title>Infants hospitalized years apart are colonized by the same room-sourced microbial strains.</title>
        <authorList>
            <person name="Brooks B."/>
            <person name="Olm M.R."/>
            <person name="Firek B.A."/>
            <person name="Baker R."/>
            <person name="Thomas B.C."/>
            <person name="Morowitz M.J."/>
            <person name="Banfield J.F."/>
        </authorList>
    </citation>
    <scope>NUCLEOTIDE SEQUENCE [LARGE SCALE GENOMIC DNA]</scope>
    <source>
        <strain evidence="5">S2_005_002_R2_29</strain>
    </source>
</reference>
<evidence type="ECO:0000313" key="6">
    <source>
        <dbReference type="Proteomes" id="UP000249417"/>
    </source>
</evidence>
<evidence type="ECO:0000256" key="1">
    <source>
        <dbReference type="ARBA" id="ARBA00009091"/>
    </source>
</evidence>
<dbReference type="AlphaFoldDB" id="A0A2W5N2C0"/>
<protein>
    <submittedName>
        <fullName evidence="5">Outer membrane family protein</fullName>
    </submittedName>
</protein>
<dbReference type="Proteomes" id="UP000249417">
    <property type="component" value="Unassembled WGS sequence"/>
</dbReference>
<name>A0A2W5N2C0_9BACT</name>
<feature type="coiled-coil region" evidence="3">
    <location>
        <begin position="51"/>
        <end position="108"/>
    </location>
</feature>
<dbReference type="EMBL" id="QFQB01000070">
    <property type="protein sequence ID" value="PZQ44965.1"/>
    <property type="molecule type" value="Genomic_DNA"/>
</dbReference>
<dbReference type="InterPro" id="IPR024930">
    <property type="entry name" value="Skp_dom_sf"/>
</dbReference>
<dbReference type="GO" id="GO:0005829">
    <property type="term" value="C:cytosol"/>
    <property type="evidence" value="ECO:0007669"/>
    <property type="project" value="TreeGrafter"/>
</dbReference>
<dbReference type="SUPFAM" id="SSF111384">
    <property type="entry name" value="OmpH-like"/>
    <property type="match status" value="1"/>
</dbReference>
<dbReference type="PANTHER" id="PTHR35089:SF1">
    <property type="entry name" value="CHAPERONE PROTEIN SKP"/>
    <property type="match status" value="1"/>
</dbReference>
<feature type="chain" id="PRO_5015973746" evidence="4">
    <location>
        <begin position="27"/>
        <end position="182"/>
    </location>
</feature>
<evidence type="ECO:0000256" key="3">
    <source>
        <dbReference type="SAM" id="Coils"/>
    </source>
</evidence>
<keyword evidence="3" id="KW-0175">Coiled coil</keyword>
<dbReference type="InterPro" id="IPR005632">
    <property type="entry name" value="Chaperone_Skp"/>
</dbReference>
<gene>
    <name evidence="5" type="ORF">DI551_08995</name>
</gene>
<evidence type="ECO:0000256" key="2">
    <source>
        <dbReference type="ARBA" id="ARBA00022729"/>
    </source>
</evidence>